<proteinExistence type="predicted"/>
<gene>
    <name evidence="2" type="ORF">PSQ40_06360</name>
</gene>
<evidence type="ECO:0000313" key="3">
    <source>
        <dbReference type="Proteomes" id="UP001528673"/>
    </source>
</evidence>
<organism evidence="2 3">
    <name type="scientific">Curvibacter cyanobacteriorum</name>
    <dbReference type="NCBI Taxonomy" id="3026422"/>
    <lineage>
        <taxon>Bacteria</taxon>
        <taxon>Pseudomonadati</taxon>
        <taxon>Pseudomonadota</taxon>
        <taxon>Betaproteobacteria</taxon>
        <taxon>Burkholderiales</taxon>
        <taxon>Comamonadaceae</taxon>
        <taxon>Curvibacter</taxon>
    </lineage>
</organism>
<evidence type="ECO:0000256" key="1">
    <source>
        <dbReference type="SAM" id="MobiDB-lite"/>
    </source>
</evidence>
<sequence length="102" mass="10735">MQVSVKKDQSRTSLACVQGAPKAPKPQSGDRLGLWPQAEGGPVHARLTGAGHRRPAAHHLGDGIWLGRQAKVPLEGEDEPDALLLPGGPEGAVAHWPVKVSF</sequence>
<accession>A0ABT5MWH2</accession>
<dbReference type="RefSeq" id="WP_273949788.1">
    <property type="nucleotide sequence ID" value="NZ_JAQSIP010000002.1"/>
</dbReference>
<protein>
    <submittedName>
        <fullName evidence="2">Uncharacterized protein</fullName>
    </submittedName>
</protein>
<comment type="caution">
    <text evidence="2">The sequence shown here is derived from an EMBL/GenBank/DDBJ whole genome shotgun (WGS) entry which is preliminary data.</text>
</comment>
<name>A0ABT5MWH2_9BURK</name>
<keyword evidence="3" id="KW-1185">Reference proteome</keyword>
<evidence type="ECO:0000313" key="2">
    <source>
        <dbReference type="EMBL" id="MDD0838187.1"/>
    </source>
</evidence>
<dbReference type="Proteomes" id="UP001528673">
    <property type="component" value="Unassembled WGS sequence"/>
</dbReference>
<dbReference type="EMBL" id="JAQSIP010000002">
    <property type="protein sequence ID" value="MDD0838187.1"/>
    <property type="molecule type" value="Genomic_DNA"/>
</dbReference>
<feature type="region of interest" description="Disordered" evidence="1">
    <location>
        <begin position="1"/>
        <end position="32"/>
    </location>
</feature>
<feature type="compositionally biased region" description="Basic and acidic residues" evidence="1">
    <location>
        <begin position="1"/>
        <end position="10"/>
    </location>
</feature>
<reference evidence="2 3" key="1">
    <citation type="submission" date="2023-02" db="EMBL/GenBank/DDBJ databases">
        <title>Bacterial whole genomic sequence of Curvibacter sp. HBC61.</title>
        <authorList>
            <person name="Le V."/>
            <person name="Ko S.-R."/>
            <person name="Ahn C.-Y."/>
            <person name="Oh H.-M."/>
        </authorList>
    </citation>
    <scope>NUCLEOTIDE SEQUENCE [LARGE SCALE GENOMIC DNA]</scope>
    <source>
        <strain evidence="2 3">HBC61</strain>
    </source>
</reference>